<dbReference type="EMBL" id="CACUNS010000016">
    <property type="protein sequence ID" value="CAA6116382.1"/>
    <property type="molecule type" value="Genomic_DNA"/>
</dbReference>
<evidence type="ECO:0000313" key="9">
    <source>
        <dbReference type="EMBL" id="CAC8231313.1"/>
    </source>
</evidence>
<dbReference type="Pfam" id="PF00216">
    <property type="entry name" value="Bac_DNA_binding"/>
    <property type="match status" value="1"/>
</dbReference>
<dbReference type="Proteomes" id="UP000442696">
    <property type="component" value="Unassembled WGS sequence"/>
</dbReference>
<dbReference type="InterPro" id="IPR010992">
    <property type="entry name" value="IHF-like_DNA-bd_dom_sf"/>
</dbReference>
<evidence type="ECO:0000313" key="10">
    <source>
        <dbReference type="EMBL" id="RZH92995.1"/>
    </source>
</evidence>
<dbReference type="Proteomes" id="UP000505390">
    <property type="component" value="Unassembled WGS sequence"/>
</dbReference>
<dbReference type="EMBL" id="CACURZ010000016">
    <property type="protein sequence ID" value="CAA6381415.1"/>
    <property type="molecule type" value="Genomic_DNA"/>
</dbReference>
<dbReference type="EMBL" id="CAIIGD010000010">
    <property type="protein sequence ID" value="CAC8231313.1"/>
    <property type="molecule type" value="Genomic_DNA"/>
</dbReference>
<evidence type="ECO:0000313" key="7">
    <source>
        <dbReference type="EMBL" id="CAA6381415.1"/>
    </source>
</evidence>
<evidence type="ECO:0000313" key="2">
    <source>
        <dbReference type="EMBL" id="CAA4150032.1"/>
    </source>
</evidence>
<dbReference type="CDD" id="cd13832">
    <property type="entry name" value="IHF"/>
    <property type="match status" value="1"/>
</dbReference>
<dbReference type="AlphaFoldDB" id="A0A0Z4HPI0"/>
<evidence type="ECO:0000313" key="16">
    <source>
        <dbReference type="Proteomes" id="UP000459586"/>
    </source>
</evidence>
<dbReference type="Proteomes" id="UP000459586">
    <property type="component" value="Unassembled WGS sequence"/>
</dbReference>
<evidence type="ECO:0000313" key="11">
    <source>
        <dbReference type="Proteomes" id="UP000293434"/>
    </source>
</evidence>
<reference evidence="12 13" key="2">
    <citation type="submission" date="2019-12" db="EMBL/GenBank/DDBJ databases">
        <authorList>
            <consortium name="Pathogen Informatics"/>
        </authorList>
    </citation>
    <scope>NUCLEOTIDE SEQUENCE [LARGE SCALE GENOMIC DNA]</scope>
    <source>
        <strain evidence="9 19">MOS105</strain>
        <strain evidence="3 15">S040_N01_C01</strain>
        <strain evidence="2 13">S087_N01_C01</strain>
        <strain evidence="8 18">SG160</strain>
        <strain evidence="6 17">T012_N10_C04</strain>
        <strain evidence="4 12">T012_N16_C08</strain>
        <strain evidence="5 14">T065_N03_C06</strain>
        <strain evidence="7 16">T197_A02_C01</strain>
    </source>
</reference>
<evidence type="ECO:0000313" key="13">
    <source>
        <dbReference type="Proteomes" id="UP000442782"/>
    </source>
</evidence>
<evidence type="ECO:0000313" key="15">
    <source>
        <dbReference type="Proteomes" id="UP000443708"/>
    </source>
</evidence>
<dbReference type="Proteomes" id="UP000442782">
    <property type="component" value="Unassembled WGS sequence"/>
</dbReference>
<dbReference type="Gene3D" id="4.10.520.10">
    <property type="entry name" value="IHF-like DNA-binding proteins"/>
    <property type="match status" value="1"/>
</dbReference>
<gene>
    <name evidence="10" type="ORF">EIG94_08225</name>
    <name evidence="2" type="ORF">SAMEA1029512_02254</name>
    <name evidence="3" type="ORF">SAMEA1029528_02382</name>
    <name evidence="4" type="ORF">SAMEA2078260_02315</name>
    <name evidence="6" type="ORF">SAMEA2078588_02312</name>
    <name evidence="7" type="ORF">SAMEA2080344_02368</name>
    <name evidence="5" type="ORF">SAMEA2081063_02353</name>
    <name evidence="8" type="ORF">SAMEA4008575_02445</name>
    <name evidence="9" type="ORF">SAMEA70146418_02419</name>
</gene>
<dbReference type="EMBL" id="CACTQT010000015">
    <property type="protein sequence ID" value="CAA4392375.1"/>
    <property type="molecule type" value="Genomic_DNA"/>
</dbReference>
<dbReference type="Proteomes" id="UP000507112">
    <property type="component" value="Unassembled WGS sequence"/>
</dbReference>
<evidence type="ECO:0000313" key="6">
    <source>
        <dbReference type="EMBL" id="CAA6116382.1"/>
    </source>
</evidence>
<dbReference type="EMBL" id="RQTC01000129">
    <property type="protein sequence ID" value="RZH92995.1"/>
    <property type="molecule type" value="Genomic_DNA"/>
</dbReference>
<protein>
    <submittedName>
        <fullName evidence="10">HU family DNA-binding protein</fullName>
    </submittedName>
    <submittedName>
        <fullName evidence="6">Phage DNA-binding protein</fullName>
    </submittedName>
</protein>
<keyword evidence="6" id="KW-0238">DNA-binding</keyword>
<evidence type="ECO:0000313" key="17">
    <source>
        <dbReference type="Proteomes" id="UP000459702"/>
    </source>
</evidence>
<evidence type="ECO:0000313" key="8">
    <source>
        <dbReference type="EMBL" id="CAC5808151.1"/>
    </source>
</evidence>
<dbReference type="RefSeq" id="WP_000163487.1">
    <property type="nucleotide sequence ID" value="NZ_AP025249.1"/>
</dbReference>
<accession>A0A0Z4HPI0</accession>
<dbReference type="EMBL" id="CAIGXB010000011">
    <property type="protein sequence ID" value="CAC5808151.1"/>
    <property type="molecule type" value="Genomic_DNA"/>
</dbReference>
<dbReference type="SMART" id="SM00411">
    <property type="entry name" value="BHL"/>
    <property type="match status" value="1"/>
</dbReference>
<dbReference type="InterPro" id="IPR000119">
    <property type="entry name" value="Hist_DNA-bd"/>
</dbReference>
<evidence type="ECO:0000313" key="18">
    <source>
        <dbReference type="Proteomes" id="UP000505390"/>
    </source>
</evidence>
<dbReference type="Proteomes" id="UP000293434">
    <property type="component" value="Unassembled WGS sequence"/>
</dbReference>
<evidence type="ECO:0000313" key="5">
    <source>
        <dbReference type="EMBL" id="CAA4700704.1"/>
    </source>
</evidence>
<evidence type="ECO:0000313" key="12">
    <source>
        <dbReference type="Proteomes" id="UP000442696"/>
    </source>
</evidence>
<comment type="caution">
    <text evidence="6">The sequence shown here is derived from an EMBL/GenBank/DDBJ whole genome shotgun (WGS) entry which is preliminary data.</text>
</comment>
<dbReference type="GO" id="GO:0030527">
    <property type="term" value="F:structural constituent of chromatin"/>
    <property type="evidence" value="ECO:0007669"/>
    <property type="project" value="InterPro"/>
</dbReference>
<dbReference type="Proteomes" id="UP000459702">
    <property type="component" value="Unassembled WGS sequence"/>
</dbReference>
<evidence type="ECO:0000313" key="14">
    <source>
        <dbReference type="Proteomes" id="UP000443506"/>
    </source>
</evidence>
<comment type="similarity">
    <text evidence="1">Belongs to the bacterial histone-like protein family.</text>
</comment>
<name>A0A0Z4HPI0_STAAU</name>
<evidence type="ECO:0000313" key="3">
    <source>
        <dbReference type="EMBL" id="CAA4154963.1"/>
    </source>
</evidence>
<reference evidence="10 11" key="1">
    <citation type="submission" date="2018-11" db="EMBL/GenBank/DDBJ databases">
        <title>Genomic profiling of Staphylococcus species from a Poultry farm system in KwaZulu-Natal, South Africa.</title>
        <authorList>
            <person name="Amoako D.G."/>
            <person name="Somboro A.M."/>
            <person name="Abia A.L.K."/>
            <person name="Bester L.A."/>
            <person name="Essack S.Y."/>
        </authorList>
    </citation>
    <scope>NUCLEOTIDE SEQUENCE [LARGE SCALE GENOMIC DNA]</scope>
    <source>
        <strain evidence="10 11">SA9</strain>
    </source>
</reference>
<dbReference type="SUPFAM" id="SSF47729">
    <property type="entry name" value="IHF-like DNA-binding proteins"/>
    <property type="match status" value="1"/>
</dbReference>
<dbReference type="Proteomes" id="UP000443506">
    <property type="component" value="Unassembled WGS sequence"/>
</dbReference>
<proteinExistence type="inferred from homology"/>
<dbReference type="GO" id="GO:0003677">
    <property type="term" value="F:DNA binding"/>
    <property type="evidence" value="ECO:0007669"/>
    <property type="project" value="UniProtKB-KW"/>
</dbReference>
<dbReference type="EMBL" id="CACTPI010000012">
    <property type="protein sequence ID" value="CAA4154963.1"/>
    <property type="molecule type" value="Genomic_DNA"/>
</dbReference>
<dbReference type="Proteomes" id="UP000443708">
    <property type="component" value="Unassembled WGS sequence"/>
</dbReference>
<organism evidence="6 17">
    <name type="scientific">Staphylococcus aureus</name>
    <dbReference type="NCBI Taxonomy" id="1280"/>
    <lineage>
        <taxon>Bacteria</taxon>
        <taxon>Bacillati</taxon>
        <taxon>Bacillota</taxon>
        <taxon>Bacilli</taxon>
        <taxon>Bacillales</taxon>
        <taxon>Staphylococcaceae</taxon>
        <taxon>Staphylococcus</taxon>
    </lineage>
</organism>
<sequence>MTKLAKKDLINELQEKSRVRGLEITKKDAATLFSAFEDTMIEAIHAADEVGYDSFSTNFGTFKIVEVPEKSGVSRLGGEEKSWTSPAHKTVRFKLNKSVKDKLKAETSK</sequence>
<evidence type="ECO:0000313" key="4">
    <source>
        <dbReference type="EMBL" id="CAA4392375.1"/>
    </source>
</evidence>
<evidence type="ECO:0000313" key="19">
    <source>
        <dbReference type="Proteomes" id="UP000507112"/>
    </source>
</evidence>
<evidence type="ECO:0000256" key="1">
    <source>
        <dbReference type="RuleBase" id="RU003939"/>
    </source>
</evidence>
<dbReference type="EMBL" id="CACTWD010000017">
    <property type="protein sequence ID" value="CAA4700704.1"/>
    <property type="molecule type" value="Genomic_DNA"/>
</dbReference>
<dbReference type="EMBL" id="CACTOE010000017">
    <property type="protein sequence ID" value="CAA4150032.1"/>
    <property type="molecule type" value="Genomic_DNA"/>
</dbReference>